<dbReference type="EMBL" id="JYIJ01000019">
    <property type="protein sequence ID" value="KWW98168.1"/>
    <property type="molecule type" value="Genomic_DNA"/>
</dbReference>
<feature type="domain" description="Amidohydrolase-related" evidence="4">
    <location>
        <begin position="57"/>
        <end position="410"/>
    </location>
</feature>
<gene>
    <name evidence="6" type="ORF">TH66_23305</name>
</gene>
<dbReference type="GO" id="GO:0046872">
    <property type="term" value="F:metal ion binding"/>
    <property type="evidence" value="ECO:0007669"/>
    <property type="project" value="UniProtKB-KW"/>
</dbReference>
<comment type="caution">
    <text evidence="6">The sequence shown here is derived from an EMBL/GenBank/DDBJ whole genome shotgun (WGS) entry which is preliminary data.</text>
</comment>
<sequence length="420" mass="45101">MGGMRLIHTAPVVLPIADAPIRDGAVAVVGDRVTAVGPRAEVVAEYPDARVRDWPGVLLPGLVNAHSHLQYSDFADLATLDLPFSDWIRRLTARRAEFTEAMWQESTRRGIHAMLRTGTTAAADVVTDPCVLTPTARSGLAGISYIEVVGADDTVWAKQWRDRLVSTLDSAPAGRRVGVSPHTLYTLGREVFRECVRMARERGLRVHPHLAESADESEYVLAGTGSLADWARRLGFEFELIREGGSGMTPTHLLDSIGGLGPDVHVAHAVHCDTADRAVLRERGTTVALCVRSNRLLRVGEPPVAAYLAEGNPIAIGTDSLASTPSLDLLEEAGALRELARRQGYDAPDLDRRLVEAATVGGARAMGLTECGVLRPGARADLAVFDVPVDGDPYRALLDHGPGRCVATVLAGRLVHRRTA</sequence>
<evidence type="ECO:0000259" key="4">
    <source>
        <dbReference type="Pfam" id="PF01979"/>
    </source>
</evidence>
<dbReference type="AlphaFoldDB" id="A0A132MK15"/>
<dbReference type="InterPro" id="IPR032466">
    <property type="entry name" value="Metal_Hydrolase"/>
</dbReference>
<evidence type="ECO:0000313" key="7">
    <source>
        <dbReference type="Proteomes" id="UP000070659"/>
    </source>
</evidence>
<name>A0A132MK15_9ACTN</name>
<dbReference type="InterPro" id="IPR011059">
    <property type="entry name" value="Metal-dep_hydrolase_composite"/>
</dbReference>
<feature type="domain" description="Aminodeoxyfutalosine deaminase/Imidazolonepropionase-like composite" evidence="5">
    <location>
        <begin position="24"/>
        <end position="49"/>
    </location>
</feature>
<keyword evidence="1" id="KW-0479">Metal-binding</keyword>
<dbReference type="Proteomes" id="UP000070659">
    <property type="component" value="Unassembled WGS sequence"/>
</dbReference>
<dbReference type="GO" id="GO:0016810">
    <property type="term" value="F:hydrolase activity, acting on carbon-nitrogen (but not peptide) bonds"/>
    <property type="evidence" value="ECO:0007669"/>
    <property type="project" value="InterPro"/>
</dbReference>
<dbReference type="PANTHER" id="PTHR43794:SF11">
    <property type="entry name" value="AMIDOHYDROLASE-RELATED DOMAIN-CONTAINING PROTEIN"/>
    <property type="match status" value="1"/>
</dbReference>
<dbReference type="SUPFAM" id="SSF51556">
    <property type="entry name" value="Metallo-dependent hydrolases"/>
    <property type="match status" value="1"/>
</dbReference>
<dbReference type="SUPFAM" id="SSF51338">
    <property type="entry name" value="Composite domain of metallo-dependent hydrolases"/>
    <property type="match status" value="2"/>
</dbReference>
<reference evidence="6 7" key="1">
    <citation type="submission" date="2015-02" db="EMBL/GenBank/DDBJ databases">
        <title>Physiological reanalysis, assessment of diazotrophy, and genome sequences of multiple isolates of Streptomyces thermoautotrophicus.</title>
        <authorList>
            <person name="MacKellar D.C."/>
            <person name="Lieber L."/>
            <person name="Norman J."/>
            <person name="Bolger A."/>
            <person name="Tobin C."/>
            <person name="Murray J.W."/>
            <person name="Prell J."/>
        </authorList>
    </citation>
    <scope>NUCLEOTIDE SEQUENCE [LARGE SCALE GENOMIC DNA]</scope>
    <source>
        <strain evidence="6 7">UBT1</strain>
    </source>
</reference>
<keyword evidence="3" id="KW-0862">Zinc</keyword>
<accession>A0A132MK15</accession>
<evidence type="ECO:0000313" key="6">
    <source>
        <dbReference type="EMBL" id="KWW98168.1"/>
    </source>
</evidence>
<evidence type="ECO:0000256" key="2">
    <source>
        <dbReference type="ARBA" id="ARBA00022801"/>
    </source>
</evidence>
<dbReference type="Gene3D" id="3.20.20.140">
    <property type="entry name" value="Metal-dependent hydrolases"/>
    <property type="match status" value="1"/>
</dbReference>
<evidence type="ECO:0000256" key="3">
    <source>
        <dbReference type="ARBA" id="ARBA00022833"/>
    </source>
</evidence>
<dbReference type="InterPro" id="IPR054418">
    <property type="entry name" value="MQNX/HUTI_composite_N"/>
</dbReference>
<dbReference type="InterPro" id="IPR050287">
    <property type="entry name" value="MTA/SAH_deaminase"/>
</dbReference>
<evidence type="ECO:0000256" key="1">
    <source>
        <dbReference type="ARBA" id="ARBA00022723"/>
    </source>
</evidence>
<dbReference type="PANTHER" id="PTHR43794">
    <property type="entry name" value="AMINOHYDROLASE SSNA-RELATED"/>
    <property type="match status" value="1"/>
</dbReference>
<proteinExistence type="predicted"/>
<evidence type="ECO:0000259" key="5">
    <source>
        <dbReference type="Pfam" id="PF22039"/>
    </source>
</evidence>
<dbReference type="Pfam" id="PF22039">
    <property type="entry name" value="HUTI_composite_bact"/>
    <property type="match status" value="1"/>
</dbReference>
<protein>
    <submittedName>
        <fullName evidence="6">Amidohydrolase</fullName>
    </submittedName>
</protein>
<organism evidence="6 7">
    <name type="scientific">Carbonactinospora thermoautotrophica</name>
    <dbReference type="NCBI Taxonomy" id="1469144"/>
    <lineage>
        <taxon>Bacteria</taxon>
        <taxon>Bacillati</taxon>
        <taxon>Actinomycetota</taxon>
        <taxon>Actinomycetes</taxon>
        <taxon>Kitasatosporales</taxon>
        <taxon>Carbonactinosporaceae</taxon>
        <taxon>Carbonactinospora</taxon>
    </lineage>
</organism>
<dbReference type="InterPro" id="IPR006680">
    <property type="entry name" value="Amidohydro-rel"/>
</dbReference>
<dbReference type="Pfam" id="PF01979">
    <property type="entry name" value="Amidohydro_1"/>
    <property type="match status" value="1"/>
</dbReference>
<dbReference type="Gene3D" id="2.30.40.10">
    <property type="entry name" value="Urease, subunit C, domain 1"/>
    <property type="match status" value="1"/>
</dbReference>
<keyword evidence="2 6" id="KW-0378">Hydrolase</keyword>
<dbReference type="PATRIC" id="fig|1469144.8.peg.1342"/>